<evidence type="ECO:0000256" key="2">
    <source>
        <dbReference type="ARBA" id="ARBA00022801"/>
    </source>
</evidence>
<dbReference type="Gene3D" id="3.90.79.10">
    <property type="entry name" value="Nucleoside Triphosphate Pyrophosphohydrolase"/>
    <property type="match status" value="1"/>
</dbReference>
<dbReference type="Proteomes" id="UP000568380">
    <property type="component" value="Unassembled WGS sequence"/>
</dbReference>
<dbReference type="InterPro" id="IPR015797">
    <property type="entry name" value="NUDIX_hydrolase-like_dom_sf"/>
</dbReference>
<dbReference type="AlphaFoldDB" id="A0A7W8EGU9"/>
<dbReference type="RefSeq" id="WP_184966582.1">
    <property type="nucleotide sequence ID" value="NZ_JACHIN010000008.1"/>
</dbReference>
<dbReference type="GO" id="GO:0016787">
    <property type="term" value="F:hydrolase activity"/>
    <property type="evidence" value="ECO:0007669"/>
    <property type="project" value="UniProtKB-KW"/>
</dbReference>
<dbReference type="EMBL" id="JACHIN010000008">
    <property type="protein sequence ID" value="MBB5080245.1"/>
    <property type="molecule type" value="Genomic_DNA"/>
</dbReference>
<comment type="cofactor">
    <cofactor evidence="1">
        <name>Mg(2+)</name>
        <dbReference type="ChEBI" id="CHEBI:18420"/>
    </cofactor>
</comment>
<dbReference type="InterPro" id="IPR000086">
    <property type="entry name" value="NUDIX_hydrolase_dom"/>
</dbReference>
<dbReference type="PANTHER" id="PTHR43046:SF14">
    <property type="entry name" value="MUTT_NUDIX FAMILY PROTEIN"/>
    <property type="match status" value="1"/>
</dbReference>
<dbReference type="PANTHER" id="PTHR43046">
    <property type="entry name" value="GDP-MANNOSE MANNOSYL HYDROLASE"/>
    <property type="match status" value="1"/>
</dbReference>
<evidence type="ECO:0000313" key="4">
    <source>
        <dbReference type="EMBL" id="MBB5080245.1"/>
    </source>
</evidence>
<protein>
    <submittedName>
        <fullName evidence="4">ADP-ribose pyrophosphatase YjhB (NUDIX family)</fullName>
    </submittedName>
</protein>
<dbReference type="SUPFAM" id="SSF55811">
    <property type="entry name" value="Nudix"/>
    <property type="match status" value="1"/>
</dbReference>
<accession>A0A7W8EGU9</accession>
<sequence>MAMSPFLAELRAVVGGRLLVLPSVTACVFDAEGRLLLARHGDVGKWAAPGGGVDPDERPEDAVVRELREELSVEASVRGLIGVYGGPDFRTHYPNGHEVAYVIAAYACVLTGAATPTPDGEEINDFTWAAPEDMAALDMTSWSPHVLPDAYAWWRQHGA</sequence>
<dbReference type="InterPro" id="IPR020476">
    <property type="entry name" value="Nudix_hydrolase"/>
</dbReference>
<dbReference type="PROSITE" id="PS51462">
    <property type="entry name" value="NUDIX"/>
    <property type="match status" value="1"/>
</dbReference>
<proteinExistence type="predicted"/>
<organism evidence="4 5">
    <name type="scientific">Nonomuraea endophytica</name>
    <dbReference type="NCBI Taxonomy" id="714136"/>
    <lineage>
        <taxon>Bacteria</taxon>
        <taxon>Bacillati</taxon>
        <taxon>Actinomycetota</taxon>
        <taxon>Actinomycetes</taxon>
        <taxon>Streptosporangiales</taxon>
        <taxon>Streptosporangiaceae</taxon>
        <taxon>Nonomuraea</taxon>
    </lineage>
</organism>
<evidence type="ECO:0000256" key="1">
    <source>
        <dbReference type="ARBA" id="ARBA00001946"/>
    </source>
</evidence>
<feature type="domain" description="Nudix hydrolase" evidence="3">
    <location>
        <begin position="19"/>
        <end position="152"/>
    </location>
</feature>
<evidence type="ECO:0000313" key="5">
    <source>
        <dbReference type="Proteomes" id="UP000568380"/>
    </source>
</evidence>
<reference evidence="4 5" key="1">
    <citation type="submission" date="2020-08" db="EMBL/GenBank/DDBJ databases">
        <title>Genomic Encyclopedia of Type Strains, Phase IV (KMG-IV): sequencing the most valuable type-strain genomes for metagenomic binning, comparative biology and taxonomic classification.</title>
        <authorList>
            <person name="Goeker M."/>
        </authorList>
    </citation>
    <scope>NUCLEOTIDE SEQUENCE [LARGE SCALE GENOMIC DNA]</scope>
    <source>
        <strain evidence="4 5">DSM 45385</strain>
    </source>
</reference>
<name>A0A7W8EGU9_9ACTN</name>
<keyword evidence="5" id="KW-1185">Reference proteome</keyword>
<evidence type="ECO:0000259" key="3">
    <source>
        <dbReference type="PROSITE" id="PS51462"/>
    </source>
</evidence>
<keyword evidence="2" id="KW-0378">Hydrolase</keyword>
<dbReference type="PRINTS" id="PR00502">
    <property type="entry name" value="NUDIXFAMILY"/>
</dbReference>
<comment type="caution">
    <text evidence="4">The sequence shown here is derived from an EMBL/GenBank/DDBJ whole genome shotgun (WGS) entry which is preliminary data.</text>
</comment>
<dbReference type="Pfam" id="PF00293">
    <property type="entry name" value="NUDIX"/>
    <property type="match status" value="1"/>
</dbReference>
<gene>
    <name evidence="4" type="ORF">HNR40_005732</name>
</gene>